<evidence type="ECO:0000256" key="1">
    <source>
        <dbReference type="SAM" id="MobiDB-lite"/>
    </source>
</evidence>
<protein>
    <submittedName>
        <fullName evidence="2">Uncharacterized protein</fullName>
    </submittedName>
</protein>
<gene>
    <name evidence="2" type="ORF">HRI_002115900</name>
</gene>
<organism evidence="2 3">
    <name type="scientific">Hibiscus trionum</name>
    <name type="common">Flower of an hour</name>
    <dbReference type="NCBI Taxonomy" id="183268"/>
    <lineage>
        <taxon>Eukaryota</taxon>
        <taxon>Viridiplantae</taxon>
        <taxon>Streptophyta</taxon>
        <taxon>Embryophyta</taxon>
        <taxon>Tracheophyta</taxon>
        <taxon>Spermatophyta</taxon>
        <taxon>Magnoliopsida</taxon>
        <taxon>eudicotyledons</taxon>
        <taxon>Gunneridae</taxon>
        <taxon>Pentapetalae</taxon>
        <taxon>rosids</taxon>
        <taxon>malvids</taxon>
        <taxon>Malvales</taxon>
        <taxon>Malvaceae</taxon>
        <taxon>Malvoideae</taxon>
        <taxon>Hibiscus</taxon>
    </lineage>
</organism>
<proteinExistence type="predicted"/>
<comment type="caution">
    <text evidence="2">The sequence shown here is derived from an EMBL/GenBank/DDBJ whole genome shotgun (WGS) entry which is preliminary data.</text>
</comment>
<dbReference type="EMBL" id="BSYR01000020">
    <property type="protein sequence ID" value="GMI84466.1"/>
    <property type="molecule type" value="Genomic_DNA"/>
</dbReference>
<feature type="region of interest" description="Disordered" evidence="1">
    <location>
        <begin position="162"/>
        <end position="192"/>
    </location>
</feature>
<name>A0A9W7HW44_HIBTR</name>
<accession>A0A9W7HW44</accession>
<reference evidence="2" key="1">
    <citation type="submission" date="2023-05" db="EMBL/GenBank/DDBJ databases">
        <title>Genome and transcriptome analyses reveal genes involved in the formation of fine ridges on petal epidermal cells in Hibiscus trionum.</title>
        <authorList>
            <person name="Koshimizu S."/>
            <person name="Masuda S."/>
            <person name="Ishii T."/>
            <person name="Shirasu K."/>
            <person name="Hoshino A."/>
            <person name="Arita M."/>
        </authorList>
    </citation>
    <scope>NUCLEOTIDE SEQUENCE</scope>
    <source>
        <strain evidence="2">Hamamatsu line</strain>
    </source>
</reference>
<evidence type="ECO:0000313" key="3">
    <source>
        <dbReference type="Proteomes" id="UP001165190"/>
    </source>
</evidence>
<dbReference type="AlphaFoldDB" id="A0A9W7HW44"/>
<evidence type="ECO:0000313" key="2">
    <source>
        <dbReference type="EMBL" id="GMI84466.1"/>
    </source>
</evidence>
<keyword evidence="3" id="KW-1185">Reference proteome</keyword>
<dbReference type="OrthoDB" id="1153117at2759"/>
<dbReference type="Proteomes" id="UP001165190">
    <property type="component" value="Unassembled WGS sequence"/>
</dbReference>
<sequence length="192" mass="22140">MVTTYTYRSSYKTYNGGVVPRGGADGWSKTSYDSDHNFQPMFIDSSGRRRPVTSYPTPNGKTEYYVAEIEVVEVPTYAAEYKQITPIRVDMVRDYGNVESKLINRPLSPDKWRKSSSPVRYHAEEKWNRPSTPVRYHTEEKWINQPSSAVHERPRQVEDFLTKVQTQSSRPNDYGRTIDSREAARKYGGTAV</sequence>
<feature type="compositionally biased region" description="Basic and acidic residues" evidence="1">
    <location>
        <begin position="176"/>
        <end position="185"/>
    </location>
</feature>